<sequence length="261" mass="27904">MNREFEGKAVIVTGSSAGIGEAIAFLFAQRGASVTLCGRDEERLNASLEKCLKAGGETTSDKIIMVCGDVNERQVRTSIVESTVKKFGRLDVLVANHADGSSSNFAEETEDEYDKIMNTNLKSVVFLIKEAIPHLEKSQGNIVCVSSVGSTKASPGHVSYLLSKAGMDHMVRCLALEYAPKGIRVNAVNPGLVSNTLIARHYKGNPQQLKAYLDSIAAKHPLRGRASTAEEQAEVVSFLASERASFVTGQCVKVDGGASLL</sequence>
<accession>A0AAV2I621</accession>
<dbReference type="FunFam" id="3.40.50.720:FF:000084">
    <property type="entry name" value="Short-chain dehydrogenase reductase"/>
    <property type="match status" value="1"/>
</dbReference>
<dbReference type="PRINTS" id="PR00081">
    <property type="entry name" value="GDHRDH"/>
</dbReference>
<protein>
    <submittedName>
        <fullName evidence="1">Uncharacterized protein</fullName>
    </submittedName>
</protein>
<organism evidence="1 2">
    <name type="scientific">Lymnaea stagnalis</name>
    <name type="common">Great pond snail</name>
    <name type="synonym">Helix stagnalis</name>
    <dbReference type="NCBI Taxonomy" id="6523"/>
    <lineage>
        <taxon>Eukaryota</taxon>
        <taxon>Metazoa</taxon>
        <taxon>Spiralia</taxon>
        <taxon>Lophotrochozoa</taxon>
        <taxon>Mollusca</taxon>
        <taxon>Gastropoda</taxon>
        <taxon>Heterobranchia</taxon>
        <taxon>Euthyneura</taxon>
        <taxon>Panpulmonata</taxon>
        <taxon>Hygrophila</taxon>
        <taxon>Lymnaeoidea</taxon>
        <taxon>Lymnaeidae</taxon>
        <taxon>Lymnaea</taxon>
    </lineage>
</organism>
<dbReference type="AlphaFoldDB" id="A0AAV2I621"/>
<dbReference type="PANTHER" id="PTHR43975:SF2">
    <property type="entry name" value="EG:BACR7A4.14 PROTEIN-RELATED"/>
    <property type="match status" value="1"/>
</dbReference>
<dbReference type="SUPFAM" id="SSF51735">
    <property type="entry name" value="NAD(P)-binding Rossmann-fold domains"/>
    <property type="match status" value="1"/>
</dbReference>
<comment type="caution">
    <text evidence="1">The sequence shown here is derived from an EMBL/GenBank/DDBJ whole genome shotgun (WGS) entry which is preliminary data.</text>
</comment>
<dbReference type="InterPro" id="IPR002347">
    <property type="entry name" value="SDR_fam"/>
</dbReference>
<evidence type="ECO:0000313" key="2">
    <source>
        <dbReference type="Proteomes" id="UP001497497"/>
    </source>
</evidence>
<proteinExistence type="predicted"/>
<keyword evidence="2" id="KW-1185">Reference proteome</keyword>
<name>A0AAV2I621_LYMST</name>
<evidence type="ECO:0000313" key="1">
    <source>
        <dbReference type="EMBL" id="CAL1541397.1"/>
    </source>
</evidence>
<dbReference type="Proteomes" id="UP001497497">
    <property type="component" value="Unassembled WGS sequence"/>
</dbReference>
<reference evidence="1 2" key="1">
    <citation type="submission" date="2024-04" db="EMBL/GenBank/DDBJ databases">
        <authorList>
            <consortium name="Genoscope - CEA"/>
            <person name="William W."/>
        </authorList>
    </citation>
    <scope>NUCLEOTIDE SEQUENCE [LARGE SCALE GENOMIC DNA]</scope>
</reference>
<gene>
    <name evidence="1" type="ORF">GSLYS_00015003001</name>
</gene>
<dbReference type="InterPro" id="IPR036291">
    <property type="entry name" value="NAD(P)-bd_dom_sf"/>
</dbReference>
<dbReference type="EMBL" id="CAXITT010000430">
    <property type="protein sequence ID" value="CAL1541397.1"/>
    <property type="molecule type" value="Genomic_DNA"/>
</dbReference>
<dbReference type="PANTHER" id="PTHR43975">
    <property type="entry name" value="ZGC:101858"/>
    <property type="match status" value="1"/>
</dbReference>
<dbReference type="Pfam" id="PF13561">
    <property type="entry name" value="adh_short_C2"/>
    <property type="match status" value="1"/>
</dbReference>
<dbReference type="Gene3D" id="3.40.50.720">
    <property type="entry name" value="NAD(P)-binding Rossmann-like Domain"/>
    <property type="match status" value="1"/>
</dbReference>